<keyword evidence="4" id="KW-0540">Nuclease</keyword>
<keyword evidence="5" id="KW-0479">Metal-binding</keyword>
<proteinExistence type="inferred from homology"/>
<dbReference type="InterPro" id="IPR036397">
    <property type="entry name" value="RNaseH_sf"/>
</dbReference>
<accession>A0A397JG35</accession>
<dbReference type="InterPro" id="IPR012337">
    <property type="entry name" value="RNaseH-like_sf"/>
</dbReference>
<evidence type="ECO:0000256" key="2">
    <source>
        <dbReference type="ARBA" id="ARBA00005300"/>
    </source>
</evidence>
<evidence type="ECO:0000256" key="7">
    <source>
        <dbReference type="ARBA" id="ARBA00022801"/>
    </source>
</evidence>
<dbReference type="Proteomes" id="UP000266861">
    <property type="component" value="Unassembled WGS sequence"/>
</dbReference>
<protein>
    <recommendedName>
        <fullName evidence="3">ribonuclease H</fullName>
        <ecNumber evidence="3">3.1.26.4</ecNumber>
    </recommendedName>
</protein>
<evidence type="ECO:0000256" key="4">
    <source>
        <dbReference type="ARBA" id="ARBA00022722"/>
    </source>
</evidence>
<sequence length="1030" mass="118786">MSAEHIQQLNKIANSRSSLQKMLRIAEEFCEIVDISINAEKSQVLHICPKKDEELLPIQVKDQQVMPVKKSMPIRYLGVWLTQSGSKSFQKNLIIEKVKNVCRILKWQRATDKLVRYILNHVTFPQIEYLLKDMVLSESVCNTVNSTVLQFFKNKVGFARSAMNSIFFMSGGYKLFNIQNRQIQMHGVNWLKRVNADNDVGLSTRIRLQQYQNATWHHKSVLNSITVVNTKMGHNLTGDILGMLKLIDFKFHICTTLPGSLTFPSGGFIPIAECKETKWFKKYRQSLKNRRIMFFDQLFNIDFSTFLHWPHLLTFIKGVTRGAIPGWYNDLEALHNTPTIQNKLIGMKEFHNSINPFIDMYSPFKTKDGVWYSQKDKGQYNIGKLTKERSLEDVLVDDYIAQHFVQVSRGLEPTSIVKPCEKCPININTQGNDPRCLIAIDKHESIQIPVKKSKNSTSNTRHNQMEKRIVMPVKDIRKMHQIINEVRKVDTPYNNGIIDEDIDFEATTLVDFQRKFLESKFVTEKVTVNKLIEITSQLRHLNNITVYTDGSCKDFDGQYGMGLGWIIPESMNSIENDIKFKCYADHFPSSTKAELLAIITALAVAPVGSVVNVFTDSQNAINIVEEIVSNRDRDIQWTKGKNIISRNAILHMIKDLDLTVQCHKVKAHSNDKYNEEADSLARITWNEIFSGERIQVNIQAFNTPMIIPLWRGLALDVSIKDTLQSINEHTWTQKWLNQNRIKWWITKDKARKIHWKFTAKSVHPSKITTFKSDFKESKFRQFSLKLLNDELPTMNNLHKRKPWIYQSDKCPFCNAEKEDNIHVFTCQSFTDENPFKDLKEKFIRMTHFEANKVKPTLVLSKTRERLQTVTENWENQKATAMEYSWITLPDIIAGLVPISFVTACKDLTGDSTLGAKVVIKSIYAFKKHLFGIWKQRCERLILWEKSKNITTNDKRSNKLKVVSDNSLTVIEREIAFDDITGAPLHNASVVATPVSRQRYSYILNEASLNARNFGWLVTPVQGATMSRAVN</sequence>
<dbReference type="PANTHER" id="PTHR10642">
    <property type="entry name" value="RIBONUCLEASE H1"/>
    <property type="match status" value="1"/>
</dbReference>
<evidence type="ECO:0000259" key="8">
    <source>
        <dbReference type="PROSITE" id="PS50879"/>
    </source>
</evidence>
<dbReference type="EMBL" id="PQFF01000057">
    <property type="protein sequence ID" value="RHZ85768.1"/>
    <property type="molecule type" value="Genomic_DNA"/>
</dbReference>
<dbReference type="AlphaFoldDB" id="A0A397JG35"/>
<comment type="caution">
    <text evidence="9">The sequence shown here is derived from an EMBL/GenBank/DDBJ whole genome shotgun (WGS) entry which is preliminary data.</text>
</comment>
<dbReference type="PROSITE" id="PS50879">
    <property type="entry name" value="RNASE_H_1"/>
    <property type="match status" value="1"/>
</dbReference>
<evidence type="ECO:0000256" key="1">
    <source>
        <dbReference type="ARBA" id="ARBA00000077"/>
    </source>
</evidence>
<comment type="catalytic activity">
    <reaction evidence="1">
        <text>Endonucleolytic cleavage to 5'-phosphomonoester.</text>
        <dbReference type="EC" id="3.1.26.4"/>
    </reaction>
</comment>
<dbReference type="GO" id="GO:0043137">
    <property type="term" value="P:DNA replication, removal of RNA primer"/>
    <property type="evidence" value="ECO:0007669"/>
    <property type="project" value="TreeGrafter"/>
</dbReference>
<dbReference type="InterPro" id="IPR002156">
    <property type="entry name" value="RNaseH_domain"/>
</dbReference>
<organism evidence="9 10">
    <name type="scientific">Diversispora epigaea</name>
    <dbReference type="NCBI Taxonomy" id="1348612"/>
    <lineage>
        <taxon>Eukaryota</taxon>
        <taxon>Fungi</taxon>
        <taxon>Fungi incertae sedis</taxon>
        <taxon>Mucoromycota</taxon>
        <taxon>Glomeromycotina</taxon>
        <taxon>Glomeromycetes</taxon>
        <taxon>Diversisporales</taxon>
        <taxon>Diversisporaceae</taxon>
        <taxon>Diversispora</taxon>
    </lineage>
</organism>
<dbReference type="OrthoDB" id="2346451at2759"/>
<dbReference type="SUPFAM" id="SSF53098">
    <property type="entry name" value="Ribonuclease H-like"/>
    <property type="match status" value="1"/>
</dbReference>
<feature type="domain" description="RNase H type-1" evidence="8">
    <location>
        <begin position="540"/>
        <end position="686"/>
    </location>
</feature>
<evidence type="ECO:0000313" key="10">
    <source>
        <dbReference type="Proteomes" id="UP000266861"/>
    </source>
</evidence>
<evidence type="ECO:0000256" key="5">
    <source>
        <dbReference type="ARBA" id="ARBA00022723"/>
    </source>
</evidence>
<dbReference type="GO" id="GO:0003676">
    <property type="term" value="F:nucleic acid binding"/>
    <property type="evidence" value="ECO:0007669"/>
    <property type="project" value="InterPro"/>
</dbReference>
<dbReference type="EC" id="3.1.26.4" evidence="3"/>
<dbReference type="Pfam" id="PF00075">
    <property type="entry name" value="RNase_H"/>
    <property type="match status" value="1"/>
</dbReference>
<keyword evidence="6" id="KW-0255">Endonuclease</keyword>
<evidence type="ECO:0000313" key="9">
    <source>
        <dbReference type="EMBL" id="RHZ85768.1"/>
    </source>
</evidence>
<name>A0A397JG35_9GLOM</name>
<evidence type="ECO:0000256" key="3">
    <source>
        <dbReference type="ARBA" id="ARBA00012180"/>
    </source>
</evidence>
<dbReference type="GO" id="GO:0004523">
    <property type="term" value="F:RNA-DNA hybrid ribonuclease activity"/>
    <property type="evidence" value="ECO:0007669"/>
    <property type="project" value="UniProtKB-EC"/>
</dbReference>
<dbReference type="Gene3D" id="3.30.420.10">
    <property type="entry name" value="Ribonuclease H-like superfamily/Ribonuclease H"/>
    <property type="match status" value="1"/>
</dbReference>
<keyword evidence="10" id="KW-1185">Reference proteome</keyword>
<keyword evidence="7" id="KW-0378">Hydrolase</keyword>
<dbReference type="InterPro" id="IPR050092">
    <property type="entry name" value="RNase_H"/>
</dbReference>
<dbReference type="GO" id="GO:0046872">
    <property type="term" value="F:metal ion binding"/>
    <property type="evidence" value="ECO:0007669"/>
    <property type="project" value="UniProtKB-KW"/>
</dbReference>
<evidence type="ECO:0000256" key="6">
    <source>
        <dbReference type="ARBA" id="ARBA00022759"/>
    </source>
</evidence>
<dbReference type="PANTHER" id="PTHR10642:SF26">
    <property type="entry name" value="RIBONUCLEASE H1"/>
    <property type="match status" value="1"/>
</dbReference>
<comment type="similarity">
    <text evidence="2">Belongs to the RNase H family.</text>
</comment>
<gene>
    <name evidence="9" type="ORF">Glove_60g8</name>
</gene>
<reference evidence="9 10" key="1">
    <citation type="submission" date="2018-08" db="EMBL/GenBank/DDBJ databases">
        <title>Genome and evolution of the arbuscular mycorrhizal fungus Diversispora epigaea (formerly Glomus versiforme) and its bacterial endosymbionts.</title>
        <authorList>
            <person name="Sun X."/>
            <person name="Fei Z."/>
            <person name="Harrison M."/>
        </authorList>
    </citation>
    <scope>NUCLEOTIDE SEQUENCE [LARGE SCALE GENOMIC DNA]</scope>
    <source>
        <strain evidence="9 10">IT104</strain>
    </source>
</reference>